<dbReference type="OrthoDB" id="10471890at2759"/>
<organism evidence="1 2">
    <name type="scientific">Trichinella zimbabwensis</name>
    <dbReference type="NCBI Taxonomy" id="268475"/>
    <lineage>
        <taxon>Eukaryota</taxon>
        <taxon>Metazoa</taxon>
        <taxon>Ecdysozoa</taxon>
        <taxon>Nematoda</taxon>
        <taxon>Enoplea</taxon>
        <taxon>Dorylaimia</taxon>
        <taxon>Trichinellida</taxon>
        <taxon>Trichinellidae</taxon>
        <taxon>Trichinella</taxon>
    </lineage>
</organism>
<sequence length="64" mass="7444">MARQQSKQTSEEMLICTSKHHWIAQINFKAEVRSNYFITVRRVSLTCKFPCVALPNPMISTNEE</sequence>
<keyword evidence="2" id="KW-1185">Reference proteome</keyword>
<evidence type="ECO:0000313" key="2">
    <source>
        <dbReference type="Proteomes" id="UP000055024"/>
    </source>
</evidence>
<accession>A0A0V1HC00</accession>
<comment type="caution">
    <text evidence="1">The sequence shown here is derived from an EMBL/GenBank/DDBJ whole genome shotgun (WGS) entry which is preliminary data.</text>
</comment>
<evidence type="ECO:0000313" key="1">
    <source>
        <dbReference type="EMBL" id="KRZ08291.1"/>
    </source>
</evidence>
<gene>
    <name evidence="1" type="ORF">T11_10458</name>
</gene>
<name>A0A0V1HC00_9BILA</name>
<dbReference type="EMBL" id="JYDP01000089">
    <property type="protein sequence ID" value="KRZ08291.1"/>
    <property type="molecule type" value="Genomic_DNA"/>
</dbReference>
<protein>
    <submittedName>
        <fullName evidence="1">Uncharacterized protein</fullName>
    </submittedName>
</protein>
<dbReference type="Proteomes" id="UP000055024">
    <property type="component" value="Unassembled WGS sequence"/>
</dbReference>
<reference evidence="1 2" key="1">
    <citation type="submission" date="2015-01" db="EMBL/GenBank/DDBJ databases">
        <title>Evolution of Trichinella species and genotypes.</title>
        <authorList>
            <person name="Korhonen P.K."/>
            <person name="Edoardo P."/>
            <person name="Giuseppe L.R."/>
            <person name="Gasser R.B."/>
        </authorList>
    </citation>
    <scope>NUCLEOTIDE SEQUENCE [LARGE SCALE GENOMIC DNA]</scope>
    <source>
        <strain evidence="1">ISS1029</strain>
    </source>
</reference>
<dbReference type="AlphaFoldDB" id="A0A0V1HC00"/>
<proteinExistence type="predicted"/>